<dbReference type="EMBL" id="AAWS01000049">
    <property type="protein sequence ID" value="EAY25392.1"/>
    <property type="molecule type" value="Genomic_DNA"/>
</dbReference>
<proteinExistence type="predicted"/>
<evidence type="ECO:0000313" key="2">
    <source>
        <dbReference type="Proteomes" id="UP000004095"/>
    </source>
</evidence>
<dbReference type="AlphaFoldDB" id="A1ZW29"/>
<reference evidence="1 2" key="1">
    <citation type="submission" date="2007-01" db="EMBL/GenBank/DDBJ databases">
        <authorList>
            <person name="Haygood M."/>
            <person name="Podell S."/>
            <person name="Anderson C."/>
            <person name="Hopkinson B."/>
            <person name="Roe K."/>
            <person name="Barbeau K."/>
            <person name="Gaasterland T."/>
            <person name="Ferriera S."/>
            <person name="Johnson J."/>
            <person name="Kravitz S."/>
            <person name="Beeson K."/>
            <person name="Sutton G."/>
            <person name="Rogers Y.-H."/>
            <person name="Friedman R."/>
            <person name="Frazier M."/>
            <person name="Venter J.C."/>
        </authorList>
    </citation>
    <scope>NUCLEOTIDE SEQUENCE [LARGE SCALE GENOMIC DNA]</scope>
    <source>
        <strain evidence="1 2">ATCC 23134</strain>
    </source>
</reference>
<comment type="caution">
    <text evidence="1">The sequence shown here is derived from an EMBL/GenBank/DDBJ whole genome shotgun (WGS) entry which is preliminary data.</text>
</comment>
<dbReference type="Proteomes" id="UP000004095">
    <property type="component" value="Unassembled WGS sequence"/>
</dbReference>
<organism evidence="1 2">
    <name type="scientific">Microscilla marina ATCC 23134</name>
    <dbReference type="NCBI Taxonomy" id="313606"/>
    <lineage>
        <taxon>Bacteria</taxon>
        <taxon>Pseudomonadati</taxon>
        <taxon>Bacteroidota</taxon>
        <taxon>Cytophagia</taxon>
        <taxon>Cytophagales</taxon>
        <taxon>Microscillaceae</taxon>
        <taxon>Microscilla</taxon>
    </lineage>
</organism>
<evidence type="ECO:0000313" key="1">
    <source>
        <dbReference type="EMBL" id="EAY25392.1"/>
    </source>
</evidence>
<protein>
    <submittedName>
        <fullName evidence="1">Uncharacterized protein</fullName>
    </submittedName>
</protein>
<accession>A1ZW29</accession>
<keyword evidence="2" id="KW-1185">Reference proteome</keyword>
<gene>
    <name evidence="1" type="ORF">M23134_06651</name>
</gene>
<sequence>MGIYFSFYNKPNQALPRCNTLPKSEKYFFLVWKNLKIYLNNKQ</sequence>
<name>A1ZW29_MICM2</name>